<dbReference type="EMBL" id="JACVVK020000632">
    <property type="protein sequence ID" value="KAK7461613.1"/>
    <property type="molecule type" value="Genomic_DNA"/>
</dbReference>
<name>A0ABD0J547_9CAEN</name>
<organism evidence="1 2">
    <name type="scientific">Batillaria attramentaria</name>
    <dbReference type="NCBI Taxonomy" id="370345"/>
    <lineage>
        <taxon>Eukaryota</taxon>
        <taxon>Metazoa</taxon>
        <taxon>Spiralia</taxon>
        <taxon>Lophotrochozoa</taxon>
        <taxon>Mollusca</taxon>
        <taxon>Gastropoda</taxon>
        <taxon>Caenogastropoda</taxon>
        <taxon>Sorbeoconcha</taxon>
        <taxon>Cerithioidea</taxon>
        <taxon>Batillariidae</taxon>
        <taxon>Batillaria</taxon>
    </lineage>
</organism>
<dbReference type="AlphaFoldDB" id="A0ABD0J547"/>
<proteinExistence type="predicted"/>
<comment type="caution">
    <text evidence="1">The sequence shown here is derived from an EMBL/GenBank/DDBJ whole genome shotgun (WGS) entry which is preliminary data.</text>
</comment>
<evidence type="ECO:0000313" key="2">
    <source>
        <dbReference type="Proteomes" id="UP001519460"/>
    </source>
</evidence>
<protein>
    <submittedName>
        <fullName evidence="1">Uncharacterized protein</fullName>
    </submittedName>
</protein>
<sequence>MVLHKRQCHQYVCQQAAFTQITEYTSSTHLGSVAVDVTDRIQLRCGGIPTGNFLFFQFDVQHGFCVMLSCLSAVPQKSKLKSPCLSLSLNLKQDLMSPSATADRLFLIDR</sequence>
<gene>
    <name evidence="1" type="ORF">BaRGS_00038620</name>
</gene>
<keyword evidence="2" id="KW-1185">Reference proteome</keyword>
<evidence type="ECO:0000313" key="1">
    <source>
        <dbReference type="EMBL" id="KAK7461613.1"/>
    </source>
</evidence>
<reference evidence="1 2" key="1">
    <citation type="journal article" date="2023" name="Sci. Data">
        <title>Genome assembly of the Korean intertidal mud-creeper Batillaria attramentaria.</title>
        <authorList>
            <person name="Patra A.K."/>
            <person name="Ho P.T."/>
            <person name="Jun S."/>
            <person name="Lee S.J."/>
            <person name="Kim Y."/>
            <person name="Won Y.J."/>
        </authorList>
    </citation>
    <scope>NUCLEOTIDE SEQUENCE [LARGE SCALE GENOMIC DNA]</scope>
    <source>
        <strain evidence="1">Wonlab-2016</strain>
    </source>
</reference>
<accession>A0ABD0J547</accession>
<dbReference type="Proteomes" id="UP001519460">
    <property type="component" value="Unassembled WGS sequence"/>
</dbReference>